<comment type="caution">
    <text evidence="2">The sequence shown here is derived from an EMBL/GenBank/DDBJ whole genome shotgun (WGS) entry which is preliminary data.</text>
</comment>
<dbReference type="Proteomes" id="UP001589587">
    <property type="component" value="Unassembled WGS sequence"/>
</dbReference>
<accession>A0ABV5XSA0</accession>
<dbReference type="Gene3D" id="3.30.70.1290">
    <property type="entry name" value="Transposase IS200-like"/>
    <property type="match status" value="1"/>
</dbReference>
<feature type="domain" description="Transposase IS200-like" evidence="1">
    <location>
        <begin position="13"/>
        <end position="130"/>
    </location>
</feature>
<keyword evidence="3" id="KW-1185">Reference proteome</keyword>
<sequence length="133" mass="15321">MGTGEIRSHINVVYRCTYHVVWCPKYRRKVIVGDVDTRLQQIIREACAERDAPIVELETMPDHVHLLVSCDPQYGIHRLVKGVKGRSSRLLRQELPSLKSRMPMLWTNSYFVATVGGATLEVIKEYVENQRNV</sequence>
<evidence type="ECO:0000313" key="3">
    <source>
        <dbReference type="Proteomes" id="UP001589587"/>
    </source>
</evidence>
<gene>
    <name evidence="2" type="primary">tnpA</name>
    <name evidence="2" type="ORF">ACFFQ6_37005</name>
</gene>
<dbReference type="PANTHER" id="PTHR33360:SF2">
    <property type="entry name" value="TRANSPOSASE FOR INSERTION SEQUENCE ELEMENT IS200"/>
    <property type="match status" value="1"/>
</dbReference>
<reference evidence="2 3" key="1">
    <citation type="submission" date="2024-09" db="EMBL/GenBank/DDBJ databases">
        <authorList>
            <person name="Sun Q."/>
            <person name="Mori K."/>
        </authorList>
    </citation>
    <scope>NUCLEOTIDE SEQUENCE [LARGE SCALE GENOMIC DNA]</scope>
    <source>
        <strain evidence="2 3">JCM 11411</strain>
    </source>
</reference>
<dbReference type="PANTHER" id="PTHR33360">
    <property type="entry name" value="TRANSPOSASE FOR INSERTION SEQUENCE ELEMENT IS200"/>
    <property type="match status" value="1"/>
</dbReference>
<dbReference type="InterPro" id="IPR002686">
    <property type="entry name" value="Transposase_17"/>
</dbReference>
<dbReference type="NCBIfam" id="NF033573">
    <property type="entry name" value="transpos_IS200"/>
    <property type="match status" value="1"/>
</dbReference>
<dbReference type="SMART" id="SM01321">
    <property type="entry name" value="Y1_Tnp"/>
    <property type="match status" value="1"/>
</dbReference>
<protein>
    <submittedName>
        <fullName evidence="2">IS200/IS605 family transposase</fullName>
    </submittedName>
</protein>
<proteinExistence type="predicted"/>
<dbReference type="RefSeq" id="WP_378377446.1">
    <property type="nucleotide sequence ID" value="NZ_JBHMAS010000108.1"/>
</dbReference>
<dbReference type="InterPro" id="IPR036515">
    <property type="entry name" value="Transposase_17_sf"/>
</dbReference>
<name>A0ABV5XSA0_9NOCA</name>
<organism evidence="2 3">
    <name type="scientific">Rhodococcus baikonurensis</name>
    <dbReference type="NCBI Taxonomy" id="172041"/>
    <lineage>
        <taxon>Bacteria</taxon>
        <taxon>Bacillati</taxon>
        <taxon>Actinomycetota</taxon>
        <taxon>Actinomycetes</taxon>
        <taxon>Mycobacteriales</taxon>
        <taxon>Nocardiaceae</taxon>
        <taxon>Rhodococcus</taxon>
        <taxon>Rhodococcus erythropolis group</taxon>
    </lineage>
</organism>
<dbReference type="Pfam" id="PF01797">
    <property type="entry name" value="Y1_Tnp"/>
    <property type="match status" value="1"/>
</dbReference>
<dbReference type="EMBL" id="JBHMAS010000108">
    <property type="protein sequence ID" value="MFB9785304.1"/>
    <property type="molecule type" value="Genomic_DNA"/>
</dbReference>
<evidence type="ECO:0000313" key="2">
    <source>
        <dbReference type="EMBL" id="MFB9785304.1"/>
    </source>
</evidence>
<evidence type="ECO:0000259" key="1">
    <source>
        <dbReference type="SMART" id="SM01321"/>
    </source>
</evidence>
<dbReference type="SUPFAM" id="SSF143422">
    <property type="entry name" value="Transposase IS200-like"/>
    <property type="match status" value="1"/>
</dbReference>